<accession>A0AAE0TV83</accession>
<evidence type="ECO:0000313" key="3">
    <source>
        <dbReference type="Proteomes" id="UP001285441"/>
    </source>
</evidence>
<evidence type="ECO:0000256" key="1">
    <source>
        <dbReference type="SAM" id="Phobius"/>
    </source>
</evidence>
<gene>
    <name evidence="2" type="ORF">B0H63DRAFT_560686</name>
</gene>
<dbReference type="Proteomes" id="UP001285441">
    <property type="component" value="Unassembled WGS sequence"/>
</dbReference>
<proteinExistence type="predicted"/>
<dbReference type="AlphaFoldDB" id="A0AAE0TV83"/>
<reference evidence="2" key="1">
    <citation type="journal article" date="2023" name="Mol. Phylogenet. Evol.">
        <title>Genome-scale phylogeny and comparative genomics of the fungal order Sordariales.</title>
        <authorList>
            <person name="Hensen N."/>
            <person name="Bonometti L."/>
            <person name="Westerberg I."/>
            <person name="Brannstrom I.O."/>
            <person name="Guillou S."/>
            <person name="Cros-Aarteil S."/>
            <person name="Calhoun S."/>
            <person name="Haridas S."/>
            <person name="Kuo A."/>
            <person name="Mondo S."/>
            <person name="Pangilinan J."/>
            <person name="Riley R."/>
            <person name="LaButti K."/>
            <person name="Andreopoulos B."/>
            <person name="Lipzen A."/>
            <person name="Chen C."/>
            <person name="Yan M."/>
            <person name="Daum C."/>
            <person name="Ng V."/>
            <person name="Clum A."/>
            <person name="Steindorff A."/>
            <person name="Ohm R.A."/>
            <person name="Martin F."/>
            <person name="Silar P."/>
            <person name="Natvig D.O."/>
            <person name="Lalanne C."/>
            <person name="Gautier V."/>
            <person name="Ament-Velasquez S.L."/>
            <person name="Kruys A."/>
            <person name="Hutchinson M.I."/>
            <person name="Powell A.J."/>
            <person name="Barry K."/>
            <person name="Miller A.N."/>
            <person name="Grigoriev I.V."/>
            <person name="Debuchy R."/>
            <person name="Gladieux P."/>
            <person name="Hiltunen Thoren M."/>
            <person name="Johannesson H."/>
        </authorList>
    </citation>
    <scope>NUCLEOTIDE SEQUENCE</scope>
    <source>
        <strain evidence="2">CBS 232.78</strain>
    </source>
</reference>
<organism evidence="2 3">
    <name type="scientific">Podospora didyma</name>
    <dbReference type="NCBI Taxonomy" id="330526"/>
    <lineage>
        <taxon>Eukaryota</taxon>
        <taxon>Fungi</taxon>
        <taxon>Dikarya</taxon>
        <taxon>Ascomycota</taxon>
        <taxon>Pezizomycotina</taxon>
        <taxon>Sordariomycetes</taxon>
        <taxon>Sordariomycetidae</taxon>
        <taxon>Sordariales</taxon>
        <taxon>Podosporaceae</taxon>
        <taxon>Podospora</taxon>
    </lineage>
</organism>
<name>A0AAE0TV83_9PEZI</name>
<reference evidence="2" key="2">
    <citation type="submission" date="2023-06" db="EMBL/GenBank/DDBJ databases">
        <authorList>
            <consortium name="Lawrence Berkeley National Laboratory"/>
            <person name="Haridas S."/>
            <person name="Hensen N."/>
            <person name="Bonometti L."/>
            <person name="Westerberg I."/>
            <person name="Brannstrom I.O."/>
            <person name="Guillou S."/>
            <person name="Cros-Aarteil S."/>
            <person name="Calhoun S."/>
            <person name="Kuo A."/>
            <person name="Mondo S."/>
            <person name="Pangilinan J."/>
            <person name="Riley R."/>
            <person name="LaButti K."/>
            <person name="Andreopoulos B."/>
            <person name="Lipzen A."/>
            <person name="Chen C."/>
            <person name="Yanf M."/>
            <person name="Daum C."/>
            <person name="Ng V."/>
            <person name="Clum A."/>
            <person name="Steindorff A."/>
            <person name="Ohm R."/>
            <person name="Martin F."/>
            <person name="Silar P."/>
            <person name="Natvig D."/>
            <person name="Lalanne C."/>
            <person name="Gautier V."/>
            <person name="Ament-velasquez S.L."/>
            <person name="Kruys A."/>
            <person name="Hutchinson M.I."/>
            <person name="Powell A.J."/>
            <person name="Barry K."/>
            <person name="Miller A.N."/>
            <person name="Grigoriev I.V."/>
            <person name="Debuchy R."/>
            <person name="Gladieux P."/>
            <person name="Thoren M.H."/>
            <person name="Johannesson H."/>
        </authorList>
    </citation>
    <scope>NUCLEOTIDE SEQUENCE</scope>
    <source>
        <strain evidence="2">CBS 232.78</strain>
    </source>
</reference>
<evidence type="ECO:0000313" key="2">
    <source>
        <dbReference type="EMBL" id="KAK3380857.1"/>
    </source>
</evidence>
<keyword evidence="3" id="KW-1185">Reference proteome</keyword>
<keyword evidence="1" id="KW-1133">Transmembrane helix</keyword>
<sequence>MAVDYLFLLESYLAIFFILTLGPRTVAFIRDVVISYVLDAIFFVLDWLILKKQEALQALVLIGVIFPPFFTYSLSAQLDDYYPGTRYILWFLVGVWFTGIVTVNIDNNYWLVLLVITLLVSEDLAREEGAFLIPSIKRGMDPMANVLRWPAWYEVVDRWGLSHVFNAVGRVVIWVMPDGHWNYDRACRPSACSIPYHRALIGNYGWLWY</sequence>
<feature type="transmembrane region" description="Helical" evidence="1">
    <location>
        <begin position="33"/>
        <end position="50"/>
    </location>
</feature>
<feature type="transmembrane region" description="Helical" evidence="1">
    <location>
        <begin position="87"/>
        <end position="103"/>
    </location>
</feature>
<feature type="transmembrane region" description="Helical" evidence="1">
    <location>
        <begin position="6"/>
        <end position="26"/>
    </location>
</feature>
<keyword evidence="1" id="KW-0812">Transmembrane</keyword>
<comment type="caution">
    <text evidence="2">The sequence shown here is derived from an EMBL/GenBank/DDBJ whole genome shotgun (WGS) entry which is preliminary data.</text>
</comment>
<keyword evidence="1" id="KW-0472">Membrane</keyword>
<feature type="transmembrane region" description="Helical" evidence="1">
    <location>
        <begin position="56"/>
        <end position="75"/>
    </location>
</feature>
<protein>
    <submittedName>
        <fullName evidence="2">Uncharacterized protein</fullName>
    </submittedName>
</protein>
<dbReference type="EMBL" id="JAULSW010000005">
    <property type="protein sequence ID" value="KAK3380857.1"/>
    <property type="molecule type" value="Genomic_DNA"/>
</dbReference>